<dbReference type="PANTHER" id="PTHR48111:SF21">
    <property type="entry name" value="DNA-BINDING DUAL MASTER TRANSCRIPTIONAL REGULATOR RPAA"/>
    <property type="match status" value="1"/>
</dbReference>
<dbReference type="GO" id="GO:0000976">
    <property type="term" value="F:transcription cis-regulatory region binding"/>
    <property type="evidence" value="ECO:0007669"/>
    <property type="project" value="TreeGrafter"/>
</dbReference>
<evidence type="ECO:0000313" key="8">
    <source>
        <dbReference type="EMBL" id="MZR11519.1"/>
    </source>
</evidence>
<keyword evidence="3" id="KW-0805">Transcription regulation</keyword>
<dbReference type="RefSeq" id="WP_161349638.1">
    <property type="nucleotide sequence ID" value="NZ_WTUX01000002.1"/>
</dbReference>
<evidence type="ECO:0000259" key="7">
    <source>
        <dbReference type="PROSITE" id="PS50110"/>
    </source>
</evidence>
<dbReference type="GO" id="GO:0005829">
    <property type="term" value="C:cytosol"/>
    <property type="evidence" value="ECO:0007669"/>
    <property type="project" value="TreeGrafter"/>
</dbReference>
<evidence type="ECO:0000256" key="1">
    <source>
        <dbReference type="ARBA" id="ARBA00022553"/>
    </source>
</evidence>
<proteinExistence type="predicted"/>
<evidence type="ECO:0000313" key="9">
    <source>
        <dbReference type="Proteomes" id="UP000467322"/>
    </source>
</evidence>
<comment type="caution">
    <text evidence="8">The sequence shown here is derived from an EMBL/GenBank/DDBJ whole genome shotgun (WGS) entry which is preliminary data.</text>
</comment>
<keyword evidence="9" id="KW-1185">Reference proteome</keyword>
<keyword evidence="2" id="KW-0902">Two-component regulatory system</keyword>
<protein>
    <submittedName>
        <fullName evidence="8">Response regulator</fullName>
    </submittedName>
</protein>
<dbReference type="InterPro" id="IPR043128">
    <property type="entry name" value="Rev_trsase/Diguanyl_cyclase"/>
</dbReference>
<dbReference type="GO" id="GO:0006355">
    <property type="term" value="P:regulation of DNA-templated transcription"/>
    <property type="evidence" value="ECO:0007669"/>
    <property type="project" value="TreeGrafter"/>
</dbReference>
<keyword evidence="4" id="KW-0238">DNA-binding</keyword>
<evidence type="ECO:0000256" key="4">
    <source>
        <dbReference type="ARBA" id="ARBA00023125"/>
    </source>
</evidence>
<name>A0A845LXK7_9RHOB</name>
<dbReference type="SMART" id="SM00448">
    <property type="entry name" value="REC"/>
    <property type="match status" value="1"/>
</dbReference>
<evidence type="ECO:0000256" key="3">
    <source>
        <dbReference type="ARBA" id="ARBA00023015"/>
    </source>
</evidence>
<accession>A0A845LXK7</accession>
<dbReference type="Gene3D" id="3.30.70.270">
    <property type="match status" value="1"/>
</dbReference>
<dbReference type="InterPro" id="IPR039420">
    <property type="entry name" value="WalR-like"/>
</dbReference>
<dbReference type="PANTHER" id="PTHR48111">
    <property type="entry name" value="REGULATOR OF RPOS"/>
    <property type="match status" value="1"/>
</dbReference>
<gene>
    <name evidence="8" type="ORF">GQE99_00540</name>
</gene>
<dbReference type="EMBL" id="WTUX01000002">
    <property type="protein sequence ID" value="MZR11519.1"/>
    <property type="molecule type" value="Genomic_DNA"/>
</dbReference>
<evidence type="ECO:0000256" key="2">
    <source>
        <dbReference type="ARBA" id="ARBA00023012"/>
    </source>
</evidence>
<evidence type="ECO:0000256" key="6">
    <source>
        <dbReference type="PROSITE-ProRule" id="PRU00169"/>
    </source>
</evidence>
<dbReference type="AlphaFoldDB" id="A0A845LXK7"/>
<dbReference type="PROSITE" id="PS50110">
    <property type="entry name" value="RESPONSE_REGULATORY"/>
    <property type="match status" value="1"/>
</dbReference>
<organism evidence="8 9">
    <name type="scientific">Maritimibacter harenae</name>
    <dbReference type="NCBI Taxonomy" id="2606218"/>
    <lineage>
        <taxon>Bacteria</taxon>
        <taxon>Pseudomonadati</taxon>
        <taxon>Pseudomonadota</taxon>
        <taxon>Alphaproteobacteria</taxon>
        <taxon>Rhodobacterales</taxon>
        <taxon>Roseobacteraceae</taxon>
        <taxon>Maritimibacter</taxon>
    </lineage>
</organism>
<dbReference type="InterPro" id="IPR011006">
    <property type="entry name" value="CheY-like_superfamily"/>
</dbReference>
<dbReference type="Pfam" id="PF00072">
    <property type="entry name" value="Response_reg"/>
    <property type="match status" value="1"/>
</dbReference>
<dbReference type="GO" id="GO:0000156">
    <property type="term" value="F:phosphorelay response regulator activity"/>
    <property type="evidence" value="ECO:0007669"/>
    <property type="project" value="TreeGrafter"/>
</dbReference>
<reference evidence="8 9" key="1">
    <citation type="submission" date="2019-12" db="EMBL/GenBank/DDBJ databases">
        <title>Maritimibacter sp. nov. sp. isolated from sea sand.</title>
        <authorList>
            <person name="Kim J."/>
            <person name="Jeong S.E."/>
            <person name="Jung H.S."/>
            <person name="Jeon C.O."/>
        </authorList>
    </citation>
    <scope>NUCLEOTIDE SEQUENCE [LARGE SCALE GENOMIC DNA]</scope>
    <source>
        <strain evidence="8 9">DP07</strain>
    </source>
</reference>
<dbReference type="Gene3D" id="3.40.50.2300">
    <property type="match status" value="1"/>
</dbReference>
<dbReference type="InterPro" id="IPR001789">
    <property type="entry name" value="Sig_transdc_resp-reg_receiver"/>
</dbReference>
<keyword evidence="5" id="KW-0804">Transcription</keyword>
<dbReference type="SUPFAM" id="SSF52172">
    <property type="entry name" value="CheY-like"/>
    <property type="match status" value="1"/>
</dbReference>
<dbReference type="GO" id="GO:0032993">
    <property type="term" value="C:protein-DNA complex"/>
    <property type="evidence" value="ECO:0007669"/>
    <property type="project" value="TreeGrafter"/>
</dbReference>
<feature type="modified residue" description="4-aspartylphosphate" evidence="6">
    <location>
        <position position="54"/>
    </location>
</feature>
<keyword evidence="1 6" id="KW-0597">Phosphoprotein</keyword>
<dbReference type="Proteomes" id="UP000467322">
    <property type="component" value="Unassembled WGS sequence"/>
</dbReference>
<evidence type="ECO:0000256" key="5">
    <source>
        <dbReference type="ARBA" id="ARBA00023163"/>
    </source>
</evidence>
<sequence>MRILAVDDDQSIRELLPLILADAGITDVTVAGSSQEALSVIFEQDEPFDCFLLDIQMPGENGIQLCSAIRKLPDYQRAPIIMLTAMHAKSFIDEAFAAGATDYATKPFDVSELCARVRVAKFLSDEQRRVRKLTRVFAKPDQSDEKAPETGFADPRTIHGIKGLIPRQALSNYVSEVSRMGVKGCVFFALHIENGRNVFDKGSPAVFDNALRQIADAAMASPRLESVIMSYVGAGTFVCCSSAANLDAAERLEAEIQHALDDMDLTFDDGAPLEIEVAVGAPVAPSARRGLRLEDLEDLALEAALARVKEKHAARGVEFLGRKMF</sequence>
<feature type="domain" description="Response regulatory" evidence="7">
    <location>
        <begin position="2"/>
        <end position="121"/>
    </location>
</feature>